<reference evidence="11 12" key="1">
    <citation type="journal article" date="2011" name="J. Bacteriol.">
        <title>Complete genome sequence of Metallosphaera cuprina, a metal sulfide-oxidizing archaeon from a hot spring.</title>
        <authorList>
            <person name="Liu L.J."/>
            <person name="You X.Y."/>
            <person name="Zheng H."/>
            <person name="Wang S."/>
            <person name="Jiang C.Y."/>
            <person name="Liu S.J."/>
        </authorList>
    </citation>
    <scope>NUCLEOTIDE SEQUENCE [LARGE SCALE GENOMIC DNA]</scope>
    <source>
        <strain evidence="11 12">Ar-4</strain>
    </source>
</reference>
<feature type="binding site" evidence="8">
    <location>
        <begin position="330"/>
        <end position="333"/>
    </location>
    <ligand>
        <name>GTP</name>
        <dbReference type="ChEBI" id="CHEBI:37565"/>
    </ligand>
</feature>
<dbReference type="FunFam" id="3.40.50.300:FF:000053">
    <property type="entry name" value="Signal recognition particle receptor FtsY"/>
    <property type="match status" value="1"/>
</dbReference>
<keyword evidence="5 8" id="KW-0342">GTP-binding</keyword>
<evidence type="ECO:0000313" key="12">
    <source>
        <dbReference type="Proteomes" id="UP000007812"/>
    </source>
</evidence>
<gene>
    <name evidence="8" type="primary">ftsY</name>
    <name evidence="11" type="ordered locus">Mcup_0598</name>
</gene>
<keyword evidence="2 8" id="KW-0963">Cytoplasm</keyword>
<dbReference type="NCBIfam" id="TIGR00064">
    <property type="entry name" value="ftsY"/>
    <property type="match status" value="1"/>
</dbReference>
<dbReference type="SUPFAM" id="SSF47364">
    <property type="entry name" value="Domain of the SRP/SRP receptor G-proteins"/>
    <property type="match status" value="1"/>
</dbReference>
<evidence type="ECO:0000256" key="9">
    <source>
        <dbReference type="SAM" id="MobiDB-lite"/>
    </source>
</evidence>
<comment type="subunit">
    <text evidence="8">Part of the signal recognition particle protein translocation system, which is composed of SRP and FtsY.</text>
</comment>
<evidence type="ECO:0000313" key="11">
    <source>
        <dbReference type="EMBL" id="AEB94703.1"/>
    </source>
</evidence>
<evidence type="ECO:0000256" key="5">
    <source>
        <dbReference type="ARBA" id="ARBA00023134"/>
    </source>
</evidence>
<dbReference type="PANTHER" id="PTHR43134">
    <property type="entry name" value="SIGNAL RECOGNITION PARTICLE RECEPTOR SUBUNIT ALPHA"/>
    <property type="match status" value="1"/>
</dbReference>
<dbReference type="Proteomes" id="UP000007812">
    <property type="component" value="Chromosome"/>
</dbReference>
<dbReference type="Pfam" id="PF02881">
    <property type="entry name" value="SRP54_N"/>
    <property type="match status" value="1"/>
</dbReference>
<keyword evidence="1 8" id="KW-1003">Cell membrane</keyword>
<dbReference type="SUPFAM" id="SSF52540">
    <property type="entry name" value="P-loop containing nucleoside triphosphate hydrolases"/>
    <property type="match status" value="1"/>
</dbReference>
<dbReference type="PROSITE" id="PS00300">
    <property type="entry name" value="SRP54"/>
    <property type="match status" value="1"/>
</dbReference>
<dbReference type="HOGENOM" id="CLU_009301_3_1_2"/>
<keyword evidence="6 8" id="KW-0472">Membrane</keyword>
<dbReference type="CDD" id="cd17874">
    <property type="entry name" value="FtsY"/>
    <property type="match status" value="1"/>
</dbReference>
<keyword evidence="12" id="KW-1185">Reference proteome</keyword>
<dbReference type="eggNOG" id="arCOG01227">
    <property type="taxonomic scope" value="Archaea"/>
</dbReference>
<evidence type="ECO:0000256" key="3">
    <source>
        <dbReference type="ARBA" id="ARBA00022741"/>
    </source>
</evidence>
<evidence type="ECO:0000256" key="8">
    <source>
        <dbReference type="HAMAP-Rule" id="MF_00920"/>
    </source>
</evidence>
<feature type="region of interest" description="Disordered" evidence="9">
    <location>
        <begin position="22"/>
        <end position="66"/>
    </location>
</feature>
<dbReference type="PATRIC" id="fig|1006006.8.peg.599"/>
<sequence>MNCFDRLKKAFSSFTEKISNKLEEKKEEIKETERPSGPPQEPVVTSDTQVPEQDQTPKRETTELKPEQRIADQAVQNSENVQRREDRKFDLFGFIRYKEIKEEDVSDLIDELRFELLEDDVSLEVTEKILEDLKRNLVGKKVSRKENLEQLIHESLKKSLKDILKKNYIEKDVVETIKTSKKPFVVMFFGVNGVGKTTTIAKFAMLLKKSGLSVIIAASDTFRAAAQEQLAVHASKLEVPLVKGKYGGDPASVAFDAIQSAKSRGIDAVLIDTAGRMHTDKDLVEELRRLVRIAKPNLKVLVLDSLAGNDALKQAEYFEKAVGYDFVILTKVDADAKGGIALSLAYELGKPVMYLGMGQDYDSLVKFNPDWFTERLLS</sequence>
<dbReference type="PANTHER" id="PTHR43134:SF1">
    <property type="entry name" value="SIGNAL RECOGNITION PARTICLE RECEPTOR SUBUNIT ALPHA"/>
    <property type="match status" value="1"/>
</dbReference>
<evidence type="ECO:0000256" key="4">
    <source>
        <dbReference type="ARBA" id="ARBA00022801"/>
    </source>
</evidence>
<dbReference type="InterPro" id="IPR000897">
    <property type="entry name" value="SRP54_GTPase_dom"/>
</dbReference>
<dbReference type="GO" id="GO:0005047">
    <property type="term" value="F:signal recognition particle binding"/>
    <property type="evidence" value="ECO:0007669"/>
    <property type="project" value="TreeGrafter"/>
</dbReference>
<keyword evidence="4 8" id="KW-0378">Hydrolase</keyword>
<comment type="similarity">
    <text evidence="8">Belongs to the GTP-binding SRP family. FtsY subfamily.</text>
</comment>
<dbReference type="GO" id="GO:0005886">
    <property type="term" value="C:plasma membrane"/>
    <property type="evidence" value="ECO:0007669"/>
    <property type="project" value="UniProtKB-SubCell"/>
</dbReference>
<dbReference type="HAMAP" id="MF_00920">
    <property type="entry name" value="FtsY"/>
    <property type="match status" value="1"/>
</dbReference>
<keyword evidence="3 8" id="KW-0547">Nucleotide-binding</keyword>
<evidence type="ECO:0000259" key="10">
    <source>
        <dbReference type="PROSITE" id="PS00300"/>
    </source>
</evidence>
<comment type="function">
    <text evidence="8">Involved in targeting and insertion of nascent membrane proteins into the cytoplasmic membrane. Acts as a receptor for the complex formed by the signal recognition particle (SRP) and the ribosome-nascent chain (RNC).</text>
</comment>
<keyword evidence="7 8" id="KW-0675">Receptor</keyword>
<dbReference type="GO" id="GO:0006614">
    <property type="term" value="P:SRP-dependent cotranslational protein targeting to membrane"/>
    <property type="evidence" value="ECO:0007669"/>
    <property type="project" value="InterPro"/>
</dbReference>
<dbReference type="InterPro" id="IPR013822">
    <property type="entry name" value="Signal_recog_particl_SRP54_hlx"/>
</dbReference>
<evidence type="ECO:0000256" key="1">
    <source>
        <dbReference type="ARBA" id="ARBA00022475"/>
    </source>
</evidence>
<organism evidence="11 12">
    <name type="scientific">Metallosphaera cuprina (strain Ar-4)</name>
    <dbReference type="NCBI Taxonomy" id="1006006"/>
    <lineage>
        <taxon>Archaea</taxon>
        <taxon>Thermoproteota</taxon>
        <taxon>Thermoprotei</taxon>
        <taxon>Sulfolobales</taxon>
        <taxon>Sulfolobaceae</taxon>
        <taxon>Metallosphaera</taxon>
    </lineage>
</organism>
<dbReference type="GO" id="GO:0003924">
    <property type="term" value="F:GTPase activity"/>
    <property type="evidence" value="ECO:0007669"/>
    <property type="project" value="UniProtKB-UniRule"/>
</dbReference>
<feature type="compositionally biased region" description="Basic and acidic residues" evidence="9">
    <location>
        <begin position="55"/>
        <end position="66"/>
    </location>
</feature>
<protein>
    <recommendedName>
        <fullName evidence="8">Signal recognition particle receptor FtsY</fullName>
        <shortName evidence="8">SRP receptor</shortName>
        <ecNumber evidence="8">3.6.5.4</ecNumber>
    </recommendedName>
</protein>
<evidence type="ECO:0000256" key="2">
    <source>
        <dbReference type="ARBA" id="ARBA00022490"/>
    </source>
</evidence>
<dbReference type="Gene3D" id="3.40.50.300">
    <property type="entry name" value="P-loop containing nucleotide triphosphate hydrolases"/>
    <property type="match status" value="1"/>
</dbReference>
<dbReference type="EC" id="3.6.5.4" evidence="8"/>
<dbReference type="Pfam" id="PF00448">
    <property type="entry name" value="SRP54"/>
    <property type="match status" value="1"/>
</dbReference>
<dbReference type="STRING" id="1006006.Mcup_0598"/>
<feature type="compositionally biased region" description="Polar residues" evidence="9">
    <location>
        <begin position="43"/>
        <end position="54"/>
    </location>
</feature>
<dbReference type="AlphaFoldDB" id="F4G113"/>
<dbReference type="KEGG" id="mcn:Mcup_0598"/>
<evidence type="ECO:0000256" key="6">
    <source>
        <dbReference type="ARBA" id="ARBA00023136"/>
    </source>
</evidence>
<dbReference type="Gene3D" id="1.20.120.140">
    <property type="entry name" value="Signal recognition particle SRP54, nucleotide-binding domain"/>
    <property type="match status" value="1"/>
</dbReference>
<dbReference type="OrthoDB" id="372188at2157"/>
<feature type="compositionally biased region" description="Basic and acidic residues" evidence="9">
    <location>
        <begin position="22"/>
        <end position="34"/>
    </location>
</feature>
<dbReference type="SMART" id="SM00382">
    <property type="entry name" value="AAA"/>
    <property type="match status" value="1"/>
</dbReference>
<feature type="domain" description="SRP54-type proteins GTP-binding" evidence="10">
    <location>
        <begin position="351"/>
        <end position="364"/>
    </location>
</feature>
<dbReference type="InterPro" id="IPR003593">
    <property type="entry name" value="AAA+_ATPase"/>
</dbReference>
<feature type="binding site" evidence="8">
    <location>
        <begin position="190"/>
        <end position="197"/>
    </location>
    <ligand>
        <name>GTP</name>
        <dbReference type="ChEBI" id="CHEBI:37565"/>
    </ligand>
</feature>
<dbReference type="GeneID" id="10492789"/>
<feature type="binding site" evidence="8">
    <location>
        <begin position="272"/>
        <end position="276"/>
    </location>
    <ligand>
        <name>GTP</name>
        <dbReference type="ChEBI" id="CHEBI:37565"/>
    </ligand>
</feature>
<dbReference type="GO" id="GO:0005737">
    <property type="term" value="C:cytoplasm"/>
    <property type="evidence" value="ECO:0007669"/>
    <property type="project" value="UniProtKB-SubCell"/>
</dbReference>
<dbReference type="SMART" id="SM00962">
    <property type="entry name" value="SRP54"/>
    <property type="match status" value="1"/>
</dbReference>
<accession>F4G113</accession>
<name>F4G113_METCR</name>
<comment type="subcellular location">
    <subcellularLocation>
        <location evidence="8">Cell membrane</location>
        <topology evidence="8">Peripheral membrane protein</topology>
        <orientation evidence="8">Cytoplasmic side</orientation>
    </subcellularLocation>
    <subcellularLocation>
        <location evidence="8">Cytoplasm</location>
    </subcellularLocation>
</comment>
<dbReference type="SMART" id="SM00963">
    <property type="entry name" value="SRP54_N"/>
    <property type="match status" value="1"/>
</dbReference>
<dbReference type="InterPro" id="IPR027417">
    <property type="entry name" value="P-loop_NTPase"/>
</dbReference>
<dbReference type="EMBL" id="CP002656">
    <property type="protein sequence ID" value="AEB94703.1"/>
    <property type="molecule type" value="Genomic_DNA"/>
</dbReference>
<dbReference type="InterPro" id="IPR004390">
    <property type="entry name" value="SR_rcpt_FtsY"/>
</dbReference>
<dbReference type="RefSeq" id="WP_013737201.1">
    <property type="nucleotide sequence ID" value="NC_015435.1"/>
</dbReference>
<proteinExistence type="inferred from homology"/>
<dbReference type="InterPro" id="IPR042101">
    <property type="entry name" value="SRP54_N_sf"/>
</dbReference>
<evidence type="ECO:0000256" key="7">
    <source>
        <dbReference type="ARBA" id="ARBA00023170"/>
    </source>
</evidence>
<comment type="catalytic activity">
    <reaction evidence="8">
        <text>GTP + H2O = GDP + phosphate + H(+)</text>
        <dbReference type="Rhea" id="RHEA:19669"/>
        <dbReference type="ChEBI" id="CHEBI:15377"/>
        <dbReference type="ChEBI" id="CHEBI:15378"/>
        <dbReference type="ChEBI" id="CHEBI:37565"/>
        <dbReference type="ChEBI" id="CHEBI:43474"/>
        <dbReference type="ChEBI" id="CHEBI:58189"/>
        <dbReference type="EC" id="3.6.5.4"/>
    </reaction>
</comment>
<dbReference type="InterPro" id="IPR036225">
    <property type="entry name" value="SRP/SRP_N"/>
</dbReference>
<dbReference type="GO" id="GO:0005525">
    <property type="term" value="F:GTP binding"/>
    <property type="evidence" value="ECO:0007669"/>
    <property type="project" value="UniProtKB-UniRule"/>
</dbReference>